<dbReference type="EMBL" id="JAVDWU010000002">
    <property type="protein sequence ID" value="MDR7149331.1"/>
    <property type="molecule type" value="Genomic_DNA"/>
</dbReference>
<comment type="subcellular location">
    <subcellularLocation>
        <location evidence="1 10">Cell outer membrane</location>
        <topology evidence="1 10">Multi-pass membrane protein</topology>
    </subcellularLocation>
</comment>
<dbReference type="SUPFAM" id="SSF56935">
    <property type="entry name" value="Porins"/>
    <property type="match status" value="1"/>
</dbReference>
<dbReference type="CDD" id="cd01347">
    <property type="entry name" value="ligand_gated_channel"/>
    <property type="match status" value="1"/>
</dbReference>
<evidence type="ECO:0000256" key="8">
    <source>
        <dbReference type="ARBA" id="ARBA00023170"/>
    </source>
</evidence>
<feature type="domain" description="TonB-dependent receptor plug" evidence="13">
    <location>
        <begin position="90"/>
        <end position="188"/>
    </location>
</feature>
<gene>
    <name evidence="14" type="ORF">J2W49_001280</name>
</gene>
<dbReference type="InterPro" id="IPR000531">
    <property type="entry name" value="Beta-barrel_TonB"/>
</dbReference>
<protein>
    <submittedName>
        <fullName evidence="14">Catecholate siderophore receptor</fullName>
    </submittedName>
</protein>
<evidence type="ECO:0000256" key="10">
    <source>
        <dbReference type="PROSITE-ProRule" id="PRU01360"/>
    </source>
</evidence>
<sequence>MSATPFPPASRPALAGTGTDAVSPLCSSAALLPLGAMLLAGTMNAMAQNAPPPAEASLPTVVVRETVEAPEGKDALRATETRIGKGNQQLRDIPQSVTVVTEKLIDDRNLDTVKEALKNTSGITFLAAEGGEEDIRLRGFSLQATGDLFIDGMRDPAIYDRDTFNLDRMEVLRGSASMLFGRGSTGGAVNQVSKAPRLIDEHQVDLTLGSHKYVRATGDFNIKTGESSALRLNAMATKADNNGAGSSLDKRGAAIAYRSGIGEKNEFLASLYHLDNNNGINYGIPYIAPTPDATDRVLLPLSPDAYYGAASDYSHSGGTIATFGHTHRFSRDSELRTLVRVGKFERDQRSGAIRLCTSNTNPTTGMVNNPQCPSAVSLDSFGPGTVLTRGNHLKIQDMENIHAQTDYNTHFEGLGLKHELIAGADVSREKRTVFAARSAAQGGVTITKPTTTVGTPNDGAWVDESSRVLRVNNQYVAQGFGAYVQDTVHVAPHWKLVGGLRYDHLTGDYDTYNLPNDAAGPLTAESYRMKVSEVSQRVGVLFQPTALHSFHASAGTSFNTSGDAYSLGASNVDTPPEKSINLEIGAKLDSADKRFTTRLAVFRSTKLNERNTDPDRPVVTLSGRRHVAGFETDITGRLAPEWEVYGSYMWIPVAKVDNAAPCPATGACTQGAPGERVGDRPSLTPEHSGTVWTTYQLTSRLRVGAGLNFRSKQKPTRVDWSVPSYVTTDLMAEYKFDFDRLTLKANLTNVTDKLYADQLYPGHYIPGAGRTLQVTASLKF</sequence>
<comment type="caution">
    <text evidence="14">The sequence shown here is derived from an EMBL/GenBank/DDBJ whole genome shotgun (WGS) entry which is preliminary data.</text>
</comment>
<dbReference type="Pfam" id="PF07715">
    <property type="entry name" value="Plug"/>
    <property type="match status" value="1"/>
</dbReference>
<evidence type="ECO:0000256" key="5">
    <source>
        <dbReference type="ARBA" id="ARBA00022692"/>
    </source>
</evidence>
<comment type="similarity">
    <text evidence="2 10 11">Belongs to the TonB-dependent receptor family.</text>
</comment>
<organism evidence="14 15">
    <name type="scientific">Hydrogenophaga palleronii</name>
    <dbReference type="NCBI Taxonomy" id="65655"/>
    <lineage>
        <taxon>Bacteria</taxon>
        <taxon>Pseudomonadati</taxon>
        <taxon>Pseudomonadota</taxon>
        <taxon>Betaproteobacteria</taxon>
        <taxon>Burkholderiales</taxon>
        <taxon>Comamonadaceae</taxon>
        <taxon>Hydrogenophaga</taxon>
    </lineage>
</organism>
<keyword evidence="7 10" id="KW-0472">Membrane</keyword>
<evidence type="ECO:0000259" key="13">
    <source>
        <dbReference type="Pfam" id="PF07715"/>
    </source>
</evidence>
<dbReference type="NCBIfam" id="TIGR01783">
    <property type="entry name" value="TonB-siderophor"/>
    <property type="match status" value="1"/>
</dbReference>
<keyword evidence="8 14" id="KW-0675">Receptor</keyword>
<dbReference type="PROSITE" id="PS52016">
    <property type="entry name" value="TONB_DEPENDENT_REC_3"/>
    <property type="match status" value="1"/>
</dbReference>
<dbReference type="Proteomes" id="UP001265700">
    <property type="component" value="Unassembled WGS sequence"/>
</dbReference>
<evidence type="ECO:0000256" key="2">
    <source>
        <dbReference type="ARBA" id="ARBA00009810"/>
    </source>
</evidence>
<evidence type="ECO:0000259" key="12">
    <source>
        <dbReference type="Pfam" id="PF00593"/>
    </source>
</evidence>
<evidence type="ECO:0000313" key="14">
    <source>
        <dbReference type="EMBL" id="MDR7149331.1"/>
    </source>
</evidence>
<evidence type="ECO:0000313" key="15">
    <source>
        <dbReference type="Proteomes" id="UP001265700"/>
    </source>
</evidence>
<evidence type="ECO:0000256" key="6">
    <source>
        <dbReference type="ARBA" id="ARBA00023077"/>
    </source>
</evidence>
<proteinExistence type="inferred from homology"/>
<dbReference type="InterPro" id="IPR036942">
    <property type="entry name" value="Beta-barrel_TonB_sf"/>
</dbReference>
<dbReference type="Gene3D" id="2.40.170.20">
    <property type="entry name" value="TonB-dependent receptor, beta-barrel domain"/>
    <property type="match status" value="1"/>
</dbReference>
<accession>A0ABU1WJ96</accession>
<keyword evidence="3 10" id="KW-0813">Transport</keyword>
<keyword evidence="9 10" id="KW-0998">Cell outer membrane</keyword>
<dbReference type="PANTHER" id="PTHR32552:SF83">
    <property type="entry name" value="BLR3904 PROTEIN"/>
    <property type="match status" value="1"/>
</dbReference>
<evidence type="ECO:0000256" key="3">
    <source>
        <dbReference type="ARBA" id="ARBA00022448"/>
    </source>
</evidence>
<keyword evidence="6 11" id="KW-0798">TonB box</keyword>
<name>A0ABU1WJ96_9BURK</name>
<dbReference type="InterPro" id="IPR012910">
    <property type="entry name" value="Plug_dom"/>
</dbReference>
<keyword evidence="15" id="KW-1185">Reference proteome</keyword>
<evidence type="ECO:0000256" key="1">
    <source>
        <dbReference type="ARBA" id="ARBA00004571"/>
    </source>
</evidence>
<evidence type="ECO:0000256" key="4">
    <source>
        <dbReference type="ARBA" id="ARBA00022452"/>
    </source>
</evidence>
<keyword evidence="4 10" id="KW-1134">Transmembrane beta strand</keyword>
<dbReference type="Pfam" id="PF00593">
    <property type="entry name" value="TonB_dep_Rec_b-barrel"/>
    <property type="match status" value="1"/>
</dbReference>
<evidence type="ECO:0000256" key="7">
    <source>
        <dbReference type="ARBA" id="ARBA00023136"/>
    </source>
</evidence>
<evidence type="ECO:0000256" key="9">
    <source>
        <dbReference type="ARBA" id="ARBA00023237"/>
    </source>
</evidence>
<dbReference type="InterPro" id="IPR010105">
    <property type="entry name" value="TonB_sidphr_rcpt"/>
</dbReference>
<dbReference type="Gene3D" id="2.170.130.10">
    <property type="entry name" value="TonB-dependent receptor, plug domain"/>
    <property type="match status" value="1"/>
</dbReference>
<evidence type="ECO:0000256" key="11">
    <source>
        <dbReference type="RuleBase" id="RU003357"/>
    </source>
</evidence>
<dbReference type="PANTHER" id="PTHR32552">
    <property type="entry name" value="FERRICHROME IRON RECEPTOR-RELATED"/>
    <property type="match status" value="1"/>
</dbReference>
<dbReference type="InterPro" id="IPR039426">
    <property type="entry name" value="TonB-dep_rcpt-like"/>
</dbReference>
<keyword evidence="5 10" id="KW-0812">Transmembrane</keyword>
<feature type="domain" description="TonB-dependent receptor-like beta-barrel" evidence="12">
    <location>
        <begin position="277"/>
        <end position="750"/>
    </location>
</feature>
<reference evidence="14 15" key="1">
    <citation type="submission" date="2023-07" db="EMBL/GenBank/DDBJ databases">
        <title>Sorghum-associated microbial communities from plants grown in Nebraska, USA.</title>
        <authorList>
            <person name="Schachtman D."/>
        </authorList>
    </citation>
    <scope>NUCLEOTIDE SEQUENCE [LARGE SCALE GENOMIC DNA]</scope>
    <source>
        <strain evidence="14 15">4249</strain>
    </source>
</reference>
<dbReference type="RefSeq" id="WP_310313116.1">
    <property type="nucleotide sequence ID" value="NZ_JAVDWU010000002.1"/>
</dbReference>
<dbReference type="InterPro" id="IPR037066">
    <property type="entry name" value="Plug_dom_sf"/>
</dbReference>